<name>A0AAD7D6Z9_MYCRO</name>
<keyword evidence="3" id="KW-1185">Reference proteome</keyword>
<accession>A0AAD7D6Z9</accession>
<evidence type="ECO:0000313" key="2">
    <source>
        <dbReference type="EMBL" id="KAJ7681435.1"/>
    </source>
</evidence>
<dbReference type="Proteomes" id="UP001221757">
    <property type="component" value="Unassembled WGS sequence"/>
</dbReference>
<sequence>MAAFVDRTGQPVPFVDSRLDGFYSTYLAAGKKAPYLWKPQASWALGLRLCTNWELKLPPDELAGMGGKRRSCPCEYREQGYADRERSFEDALFFRSASCQKEFETGLKGQCLRLQRKVDGKQRRANEVATAGSKLRSSTTSKLARSRAQQWFAALEYAKATQRVKLQAARHGFGSKDEHKRNAQPVKESPGSLGQGVTPSLPLSQNEVRGW</sequence>
<feature type="region of interest" description="Disordered" evidence="1">
    <location>
        <begin position="168"/>
        <end position="211"/>
    </location>
</feature>
<evidence type="ECO:0000256" key="1">
    <source>
        <dbReference type="SAM" id="MobiDB-lite"/>
    </source>
</evidence>
<dbReference type="EMBL" id="JARKIE010000118">
    <property type="protein sequence ID" value="KAJ7681435.1"/>
    <property type="molecule type" value="Genomic_DNA"/>
</dbReference>
<organism evidence="2 3">
    <name type="scientific">Mycena rosella</name>
    <name type="common">Pink bonnet</name>
    <name type="synonym">Agaricus rosellus</name>
    <dbReference type="NCBI Taxonomy" id="1033263"/>
    <lineage>
        <taxon>Eukaryota</taxon>
        <taxon>Fungi</taxon>
        <taxon>Dikarya</taxon>
        <taxon>Basidiomycota</taxon>
        <taxon>Agaricomycotina</taxon>
        <taxon>Agaricomycetes</taxon>
        <taxon>Agaricomycetidae</taxon>
        <taxon>Agaricales</taxon>
        <taxon>Marasmiineae</taxon>
        <taxon>Mycenaceae</taxon>
        <taxon>Mycena</taxon>
    </lineage>
</organism>
<gene>
    <name evidence="2" type="ORF">B0H17DRAFT_1230742</name>
</gene>
<reference evidence="2" key="1">
    <citation type="submission" date="2023-03" db="EMBL/GenBank/DDBJ databases">
        <title>Massive genome expansion in bonnet fungi (Mycena s.s.) driven by repeated elements and novel gene families across ecological guilds.</title>
        <authorList>
            <consortium name="Lawrence Berkeley National Laboratory"/>
            <person name="Harder C.B."/>
            <person name="Miyauchi S."/>
            <person name="Viragh M."/>
            <person name="Kuo A."/>
            <person name="Thoen E."/>
            <person name="Andreopoulos B."/>
            <person name="Lu D."/>
            <person name="Skrede I."/>
            <person name="Drula E."/>
            <person name="Henrissat B."/>
            <person name="Morin E."/>
            <person name="Kohler A."/>
            <person name="Barry K."/>
            <person name="LaButti K."/>
            <person name="Morin E."/>
            <person name="Salamov A."/>
            <person name="Lipzen A."/>
            <person name="Mereny Z."/>
            <person name="Hegedus B."/>
            <person name="Baldrian P."/>
            <person name="Stursova M."/>
            <person name="Weitz H."/>
            <person name="Taylor A."/>
            <person name="Grigoriev I.V."/>
            <person name="Nagy L.G."/>
            <person name="Martin F."/>
            <person name="Kauserud H."/>
        </authorList>
    </citation>
    <scope>NUCLEOTIDE SEQUENCE</scope>
    <source>
        <strain evidence="2">CBHHK067</strain>
    </source>
</reference>
<proteinExistence type="predicted"/>
<comment type="caution">
    <text evidence="2">The sequence shown here is derived from an EMBL/GenBank/DDBJ whole genome shotgun (WGS) entry which is preliminary data.</text>
</comment>
<protein>
    <submittedName>
        <fullName evidence="2">Uncharacterized protein</fullName>
    </submittedName>
</protein>
<evidence type="ECO:0000313" key="3">
    <source>
        <dbReference type="Proteomes" id="UP001221757"/>
    </source>
</evidence>
<dbReference type="AlphaFoldDB" id="A0AAD7D6Z9"/>
<feature type="compositionally biased region" description="Polar residues" evidence="1">
    <location>
        <begin position="195"/>
        <end position="211"/>
    </location>
</feature>